<dbReference type="Proteomes" id="UP000261520">
    <property type="component" value="Unplaced"/>
</dbReference>
<evidence type="ECO:0008006" key="11">
    <source>
        <dbReference type="Google" id="ProtNLM"/>
    </source>
</evidence>
<evidence type="ECO:0000256" key="4">
    <source>
        <dbReference type="ARBA" id="ARBA00022737"/>
    </source>
</evidence>
<name>A0A3B4ASE6_9GOBI</name>
<keyword evidence="5" id="KW-0547">Nucleotide-binding</keyword>
<dbReference type="Pfam" id="PF17776">
    <property type="entry name" value="NLRC4_HD2"/>
    <property type="match status" value="1"/>
</dbReference>
<keyword evidence="4" id="KW-0677">Repeat</keyword>
<dbReference type="SUPFAM" id="SSF52047">
    <property type="entry name" value="RNI-like"/>
    <property type="match status" value="1"/>
</dbReference>
<dbReference type="InterPro" id="IPR041267">
    <property type="entry name" value="NLRP_HD2"/>
</dbReference>
<dbReference type="InterPro" id="IPR027417">
    <property type="entry name" value="P-loop_NTPase"/>
</dbReference>
<dbReference type="STRING" id="409849.ENSPMGP00000019514"/>
<feature type="domain" description="B30.2/SPRY" evidence="7">
    <location>
        <begin position="769"/>
        <end position="966"/>
    </location>
</feature>
<dbReference type="Pfam" id="PF00622">
    <property type="entry name" value="SPRY"/>
    <property type="match status" value="1"/>
</dbReference>
<evidence type="ECO:0000256" key="1">
    <source>
        <dbReference type="ARBA" id="ARBA00004496"/>
    </source>
</evidence>
<evidence type="ECO:0000313" key="9">
    <source>
        <dbReference type="Ensembl" id="ENSPMGP00000019514.1"/>
    </source>
</evidence>
<dbReference type="InterPro" id="IPR006553">
    <property type="entry name" value="Leu-rich_rpt_Cys-con_subtyp"/>
</dbReference>
<dbReference type="InterPro" id="IPR032675">
    <property type="entry name" value="LRR_dom_sf"/>
</dbReference>
<dbReference type="Pfam" id="PF13765">
    <property type="entry name" value="PRY"/>
    <property type="match status" value="1"/>
</dbReference>
<dbReference type="Gene3D" id="2.60.120.920">
    <property type="match status" value="1"/>
</dbReference>
<dbReference type="Gene3D" id="3.80.10.10">
    <property type="entry name" value="Ribonuclease Inhibitor"/>
    <property type="match status" value="2"/>
</dbReference>
<feature type="domain" description="NACHT" evidence="8">
    <location>
        <begin position="106"/>
        <end position="238"/>
    </location>
</feature>
<dbReference type="InterPro" id="IPR007111">
    <property type="entry name" value="NACHT_NTPase"/>
</dbReference>
<dbReference type="InterPro" id="IPR001870">
    <property type="entry name" value="B30.2/SPRY"/>
</dbReference>
<dbReference type="InterPro" id="IPR006574">
    <property type="entry name" value="PRY"/>
</dbReference>
<dbReference type="GO" id="GO:0005737">
    <property type="term" value="C:cytoplasm"/>
    <property type="evidence" value="ECO:0007669"/>
    <property type="project" value="UniProtKB-SubCell"/>
</dbReference>
<dbReference type="Gene3D" id="3.40.50.300">
    <property type="entry name" value="P-loop containing nucleotide triphosphate hydrolases"/>
    <property type="match status" value="1"/>
</dbReference>
<evidence type="ECO:0000256" key="3">
    <source>
        <dbReference type="ARBA" id="ARBA00022614"/>
    </source>
</evidence>
<dbReference type="SMART" id="SM01288">
    <property type="entry name" value="FISNA"/>
    <property type="match status" value="1"/>
</dbReference>
<dbReference type="Pfam" id="PF17779">
    <property type="entry name" value="WHD_NOD2"/>
    <property type="match status" value="1"/>
</dbReference>
<dbReference type="SMART" id="SM00449">
    <property type="entry name" value="SPRY"/>
    <property type="match status" value="1"/>
</dbReference>
<keyword evidence="2" id="KW-0963">Cytoplasm</keyword>
<dbReference type="SUPFAM" id="SSF49899">
    <property type="entry name" value="Concanavalin A-like lectins/glucanases"/>
    <property type="match status" value="1"/>
</dbReference>
<accession>A0A3B4ASE6</accession>
<dbReference type="Ensembl" id="ENSPMGT00000020800.1">
    <property type="protein sequence ID" value="ENSPMGP00000019514.1"/>
    <property type="gene ID" value="ENSPMGG00000015847.1"/>
</dbReference>
<organism evidence="9 10">
    <name type="scientific">Periophthalmus magnuspinnatus</name>
    <dbReference type="NCBI Taxonomy" id="409849"/>
    <lineage>
        <taxon>Eukaryota</taxon>
        <taxon>Metazoa</taxon>
        <taxon>Chordata</taxon>
        <taxon>Craniata</taxon>
        <taxon>Vertebrata</taxon>
        <taxon>Euteleostomi</taxon>
        <taxon>Actinopterygii</taxon>
        <taxon>Neopterygii</taxon>
        <taxon>Teleostei</taxon>
        <taxon>Neoteleostei</taxon>
        <taxon>Acanthomorphata</taxon>
        <taxon>Gobiaria</taxon>
        <taxon>Gobiiformes</taxon>
        <taxon>Gobioidei</taxon>
        <taxon>Gobiidae</taxon>
        <taxon>Oxudercinae</taxon>
        <taxon>Periophthalmus</taxon>
    </lineage>
</organism>
<keyword evidence="6" id="KW-0067">ATP-binding</keyword>
<dbReference type="AlphaFoldDB" id="A0A3B4ASE6"/>
<keyword evidence="3" id="KW-0433">Leucine-rich repeat</keyword>
<evidence type="ECO:0000256" key="2">
    <source>
        <dbReference type="ARBA" id="ARBA00022490"/>
    </source>
</evidence>
<dbReference type="PROSITE" id="PS50837">
    <property type="entry name" value="NACHT"/>
    <property type="match status" value="1"/>
</dbReference>
<evidence type="ECO:0000259" key="8">
    <source>
        <dbReference type="PROSITE" id="PS50837"/>
    </source>
</evidence>
<dbReference type="SMART" id="SM00367">
    <property type="entry name" value="LRR_CC"/>
    <property type="match status" value="2"/>
</dbReference>
<dbReference type="PROSITE" id="PS51450">
    <property type="entry name" value="LRR"/>
    <property type="match status" value="2"/>
</dbReference>
<dbReference type="InterPro" id="IPR041075">
    <property type="entry name" value="NOD1/2_WH"/>
</dbReference>
<dbReference type="InterPro" id="IPR013320">
    <property type="entry name" value="ConA-like_dom_sf"/>
</dbReference>
<dbReference type="Pfam" id="PF14484">
    <property type="entry name" value="FISNA"/>
    <property type="match status" value="1"/>
</dbReference>
<protein>
    <recommendedName>
        <fullName evidence="11">B30.2/SPRY domain-containing protein</fullName>
    </recommendedName>
</protein>
<dbReference type="SMART" id="SM00589">
    <property type="entry name" value="PRY"/>
    <property type="match status" value="1"/>
</dbReference>
<reference evidence="9" key="2">
    <citation type="submission" date="2025-09" db="UniProtKB">
        <authorList>
            <consortium name="Ensembl"/>
        </authorList>
    </citation>
    <scope>IDENTIFICATION</scope>
</reference>
<evidence type="ECO:0000256" key="5">
    <source>
        <dbReference type="ARBA" id="ARBA00022741"/>
    </source>
</evidence>
<dbReference type="InterPro" id="IPR003877">
    <property type="entry name" value="SPRY_dom"/>
</dbReference>
<evidence type="ECO:0000259" key="7">
    <source>
        <dbReference type="PROSITE" id="PS50188"/>
    </source>
</evidence>
<sequence>MYIYIYFFAGYIHKVQRKLKSSLQQKFQCVFEGVARAGNPTLLNQIYTELYITKGGTEGVNEEHEVRQIETTSGRQAESETTIKCEDIFEISLQEPGNMRNRLPIRTVLTKGVAGIGKTVLTQKFCLDWAEGRANQNIHLLFPFTFRELNVLRDKQFSLIGLVHHFFSGLNEIRSFEHIQVVFIFDGLDECRLSLDFDQTKALTDITESTSLDVLLVNLLRGTLLPYAQIWITTRPAAANQILARYITVVTEVRGFTDEQKQQYFRRRFQDETQAIAIIAHIKASRSLYIMCHIPIFCWIAATVLEHIIKSKSRDLLPQTLTEMYIYFLVVQIKAKSLKYDGKSEVELQWSPTNIEMVESLAKLAFDQLLSGNLIFYESDLVQCGLDVDAVSSYSGVFTQVFREEPGLYQDKVYCFVHLSVQEFLAALHAHHIFANFGVNLLSTVQSSADTTPKKDFYQCAVDLALESQTGHLDLFLRFLLGLSLPTNQKLLKDLLTQTGSRSEVHQKTLNHIKQRLNEGLSTEKSINLFHCLNELKDRSLVDKIQWYVNGLQGLSTTLTPAEWSALAFLLLSMDLDVFDLKIYQASEWVLLRLMPVVKSSKKALLSTCNLSEGCCAPLGSVLSSPSSNLRHLDLSQNPIQDSGMDLLSSGLQSQGLNTLNTEQCVWIFLFLNISHLPKYTFASVCSLSICNLSWKSGGFLSSVLCSQSPSLKHLDLSNNDLQDSGVEQLSAGLRSAGCRLETLSLSGCLVSEESGWSLASALTTPGSSLKSLDLITIFTSLCSSDFCVHSLDSNTAYRQLHLSDRTVTRVPTDINYPLHRDRFDYWPQVLCCNALSGRCYWEVEWQADWPGEKTRGVDIAVSYRSIGRKGEGGECGFGFNSQSWSLMVCYGFYCFRHNGNESRVGTFTASRKGRVAVYLDYPAGALSFYRVSKEQLIHIHTVNITFTGQLFAGFGVWSGTAVTLK</sequence>
<comment type="subcellular location">
    <subcellularLocation>
        <location evidence="1">Cytoplasm</location>
    </subcellularLocation>
</comment>
<reference evidence="9" key="1">
    <citation type="submission" date="2025-08" db="UniProtKB">
        <authorList>
            <consortium name="Ensembl"/>
        </authorList>
    </citation>
    <scope>IDENTIFICATION</scope>
</reference>
<keyword evidence="10" id="KW-1185">Reference proteome</keyword>
<dbReference type="PANTHER" id="PTHR24106">
    <property type="entry name" value="NACHT, LRR AND CARD DOMAINS-CONTAINING"/>
    <property type="match status" value="1"/>
</dbReference>
<evidence type="ECO:0000313" key="10">
    <source>
        <dbReference type="Proteomes" id="UP000261520"/>
    </source>
</evidence>
<proteinExistence type="predicted"/>
<dbReference type="InterPro" id="IPR043136">
    <property type="entry name" value="B30.2/SPRY_sf"/>
</dbReference>
<dbReference type="InterPro" id="IPR001611">
    <property type="entry name" value="Leu-rich_rpt"/>
</dbReference>
<dbReference type="SMART" id="SM00368">
    <property type="entry name" value="LRR_RI"/>
    <property type="match status" value="3"/>
</dbReference>
<dbReference type="PROSITE" id="PS50188">
    <property type="entry name" value="B302_SPRY"/>
    <property type="match status" value="1"/>
</dbReference>
<dbReference type="Pfam" id="PF05729">
    <property type="entry name" value="NACHT"/>
    <property type="match status" value="1"/>
</dbReference>
<dbReference type="Pfam" id="PF13516">
    <property type="entry name" value="LRR_6"/>
    <property type="match status" value="2"/>
</dbReference>
<dbReference type="FunFam" id="3.40.50.300:FF:001524">
    <property type="entry name" value="Si:dkey-126g1.7"/>
    <property type="match status" value="1"/>
</dbReference>
<evidence type="ECO:0000256" key="6">
    <source>
        <dbReference type="ARBA" id="ARBA00022840"/>
    </source>
</evidence>
<dbReference type="InterPro" id="IPR051261">
    <property type="entry name" value="NLR"/>
</dbReference>
<dbReference type="GO" id="GO:0005524">
    <property type="term" value="F:ATP binding"/>
    <property type="evidence" value="ECO:0007669"/>
    <property type="project" value="UniProtKB-KW"/>
</dbReference>
<dbReference type="InterPro" id="IPR029495">
    <property type="entry name" value="NACHT-assoc"/>
</dbReference>